<sequence length="40" mass="4423">MARISFPLFLPAFSIICKGGIDATSSFYLMIFLLESPVLI</sequence>
<dbReference type="Proteomes" id="UP000319783">
    <property type="component" value="Unassembled WGS sequence"/>
</dbReference>
<evidence type="ECO:0000313" key="2">
    <source>
        <dbReference type="Proteomes" id="UP000319783"/>
    </source>
</evidence>
<dbReference type="EMBL" id="SULG01000028">
    <property type="protein sequence ID" value="TLD42097.1"/>
    <property type="molecule type" value="Genomic_DNA"/>
</dbReference>
<accession>A0A533QBJ2</accession>
<reference evidence="1 2" key="1">
    <citation type="submission" date="2019-04" db="EMBL/GenBank/DDBJ databases">
        <title>Genome of a novel bacterium Candidatus Jettenia ecosi reconstructed from metagenome of an anammox bioreactor.</title>
        <authorList>
            <person name="Mardanov A.V."/>
            <person name="Beletsky A.V."/>
            <person name="Ravin N.V."/>
            <person name="Botchkova E.A."/>
            <person name="Litti Y.V."/>
            <person name="Nozhevnikova A.N."/>
        </authorList>
    </citation>
    <scope>NUCLEOTIDE SEQUENCE [LARGE SCALE GENOMIC DNA]</scope>
    <source>
        <strain evidence="1">J2</strain>
    </source>
</reference>
<comment type="caution">
    <text evidence="1">The sequence shown here is derived from an EMBL/GenBank/DDBJ whole genome shotgun (WGS) entry which is preliminary data.</text>
</comment>
<gene>
    <name evidence="1" type="ORF">JETT_1665</name>
</gene>
<proteinExistence type="predicted"/>
<name>A0A533QBJ2_9BACT</name>
<protein>
    <submittedName>
        <fullName evidence="1">Uncharacterized protein</fullName>
    </submittedName>
</protein>
<evidence type="ECO:0000313" key="1">
    <source>
        <dbReference type="EMBL" id="TLD42097.1"/>
    </source>
</evidence>
<organism evidence="1 2">
    <name type="scientific">Candidatus Jettenia ecosi</name>
    <dbReference type="NCBI Taxonomy" id="2494326"/>
    <lineage>
        <taxon>Bacteria</taxon>
        <taxon>Pseudomonadati</taxon>
        <taxon>Planctomycetota</taxon>
        <taxon>Candidatus Brocadiia</taxon>
        <taxon>Candidatus Brocadiales</taxon>
        <taxon>Candidatus Brocadiaceae</taxon>
        <taxon>Candidatus Jettenia</taxon>
    </lineage>
</organism>
<dbReference type="AlphaFoldDB" id="A0A533QBJ2"/>